<dbReference type="RefSeq" id="WP_379789988.1">
    <property type="nucleotide sequence ID" value="NZ_JBHSQB010000003.1"/>
</dbReference>
<protein>
    <submittedName>
        <fullName evidence="1">MoaD/ThiS family protein</fullName>
    </submittedName>
</protein>
<dbReference type="InterPro" id="IPR012675">
    <property type="entry name" value="Beta-grasp_dom_sf"/>
</dbReference>
<evidence type="ECO:0000313" key="1">
    <source>
        <dbReference type="EMBL" id="MFC6095370.1"/>
    </source>
</evidence>
<reference evidence="2" key="1">
    <citation type="journal article" date="2019" name="Int. J. Syst. Evol. Microbiol.">
        <title>The Global Catalogue of Microorganisms (GCM) 10K type strain sequencing project: providing services to taxonomists for standard genome sequencing and annotation.</title>
        <authorList>
            <consortium name="The Broad Institute Genomics Platform"/>
            <consortium name="The Broad Institute Genome Sequencing Center for Infectious Disease"/>
            <person name="Wu L."/>
            <person name="Ma J."/>
        </authorList>
    </citation>
    <scope>NUCLEOTIDE SEQUENCE [LARGE SCALE GENOMIC DNA]</scope>
    <source>
        <strain evidence="2">CCUG 49679</strain>
    </source>
</reference>
<keyword evidence="2" id="KW-1185">Reference proteome</keyword>
<dbReference type="EMBL" id="JBHSQB010000003">
    <property type="protein sequence ID" value="MFC6095370.1"/>
    <property type="molecule type" value="Genomic_DNA"/>
</dbReference>
<organism evidence="1 2">
    <name type="scientific">Flavobacterium qiangtangense</name>
    <dbReference type="NCBI Taxonomy" id="1442595"/>
    <lineage>
        <taxon>Bacteria</taxon>
        <taxon>Pseudomonadati</taxon>
        <taxon>Bacteroidota</taxon>
        <taxon>Flavobacteriia</taxon>
        <taxon>Flavobacteriales</taxon>
        <taxon>Flavobacteriaceae</taxon>
        <taxon>Flavobacterium</taxon>
    </lineage>
</organism>
<sequence>MEIKIIAFGQIAEITGKEITLEASDIDSLKIILSEKFPALSDRKFAIAVNKKLNQVNLDLKQNDTVALMPPYSGG</sequence>
<dbReference type="Gene3D" id="3.10.20.30">
    <property type="match status" value="1"/>
</dbReference>
<name>A0ABW1PIW9_9FLAO</name>
<dbReference type="InterPro" id="IPR016155">
    <property type="entry name" value="Mopterin_synth/thiamin_S_b"/>
</dbReference>
<dbReference type="Proteomes" id="UP001596287">
    <property type="component" value="Unassembled WGS sequence"/>
</dbReference>
<proteinExistence type="predicted"/>
<dbReference type="InterPro" id="IPR003749">
    <property type="entry name" value="ThiS/MoaD-like"/>
</dbReference>
<evidence type="ECO:0000313" key="2">
    <source>
        <dbReference type="Proteomes" id="UP001596287"/>
    </source>
</evidence>
<comment type="caution">
    <text evidence="1">The sequence shown here is derived from an EMBL/GenBank/DDBJ whole genome shotgun (WGS) entry which is preliminary data.</text>
</comment>
<gene>
    <name evidence="1" type="ORF">ACFPVY_01825</name>
</gene>
<dbReference type="Pfam" id="PF02597">
    <property type="entry name" value="ThiS"/>
    <property type="match status" value="1"/>
</dbReference>
<dbReference type="SUPFAM" id="SSF54285">
    <property type="entry name" value="MoaD/ThiS"/>
    <property type="match status" value="1"/>
</dbReference>
<accession>A0ABW1PIW9</accession>